<proteinExistence type="predicted"/>
<name>A0A7M2XNN4_9NOCA</name>
<keyword evidence="5" id="KW-1185">Reference proteome</keyword>
<dbReference type="Gene3D" id="1.10.490.50">
    <property type="entry name" value="Antibiotic binding domain of TipA-like multidrug resistance regulators"/>
    <property type="match status" value="1"/>
</dbReference>
<dbReference type="PRINTS" id="PR00040">
    <property type="entry name" value="HTHMERR"/>
</dbReference>
<dbReference type="GO" id="GO:0003677">
    <property type="term" value="F:DNA binding"/>
    <property type="evidence" value="ECO:0007669"/>
    <property type="project" value="UniProtKB-KW"/>
</dbReference>
<dbReference type="InterPro" id="IPR000551">
    <property type="entry name" value="MerR-type_HTH_dom"/>
</dbReference>
<dbReference type="PROSITE" id="PS50937">
    <property type="entry name" value="HTH_MERR_2"/>
    <property type="match status" value="1"/>
</dbReference>
<dbReference type="SUPFAM" id="SSF89082">
    <property type="entry name" value="Antibiotic binding domain of TipA-like multidrug resistance regulators"/>
    <property type="match status" value="1"/>
</dbReference>
<dbReference type="Pfam" id="PF13411">
    <property type="entry name" value="MerR_1"/>
    <property type="match status" value="1"/>
</dbReference>
<dbReference type="AlphaFoldDB" id="A0A7M2XNN4"/>
<evidence type="ECO:0000313" key="4">
    <source>
        <dbReference type="EMBL" id="QOV99043.1"/>
    </source>
</evidence>
<dbReference type="PANTHER" id="PTHR30204:SF96">
    <property type="entry name" value="CHROMOSOME-ANCHORING PROTEIN RACA"/>
    <property type="match status" value="1"/>
</dbReference>
<feature type="domain" description="HTH merR-type" evidence="3">
    <location>
        <begin position="16"/>
        <end position="85"/>
    </location>
</feature>
<dbReference type="GO" id="GO:0003700">
    <property type="term" value="F:DNA-binding transcription factor activity"/>
    <property type="evidence" value="ECO:0007669"/>
    <property type="project" value="InterPro"/>
</dbReference>
<keyword evidence="1" id="KW-0238">DNA-binding</keyword>
<dbReference type="PANTHER" id="PTHR30204">
    <property type="entry name" value="REDOX-CYCLING DRUG-SENSING TRANSCRIPTIONAL ACTIVATOR SOXR"/>
    <property type="match status" value="1"/>
</dbReference>
<dbReference type="Gene3D" id="1.10.1660.10">
    <property type="match status" value="1"/>
</dbReference>
<protein>
    <submittedName>
        <fullName evidence="4">MerR family transcriptional regulator</fullName>
    </submittedName>
</protein>
<evidence type="ECO:0000256" key="2">
    <source>
        <dbReference type="SAM" id="Coils"/>
    </source>
</evidence>
<dbReference type="InterPro" id="IPR009061">
    <property type="entry name" value="DNA-bd_dom_put_sf"/>
</dbReference>
<evidence type="ECO:0000313" key="5">
    <source>
        <dbReference type="Proteomes" id="UP000593818"/>
    </source>
</evidence>
<evidence type="ECO:0000256" key="1">
    <source>
        <dbReference type="ARBA" id="ARBA00023125"/>
    </source>
</evidence>
<accession>A0A7M2XNN4</accession>
<dbReference type="CDD" id="cd01106">
    <property type="entry name" value="HTH_TipAL-Mta"/>
    <property type="match status" value="1"/>
</dbReference>
<evidence type="ECO:0000259" key="3">
    <source>
        <dbReference type="PROSITE" id="PS50937"/>
    </source>
</evidence>
<organism evidence="4 5">
    <name type="scientific">Rhodococcus pyridinivorans</name>
    <dbReference type="NCBI Taxonomy" id="103816"/>
    <lineage>
        <taxon>Bacteria</taxon>
        <taxon>Bacillati</taxon>
        <taxon>Actinomycetota</taxon>
        <taxon>Actinomycetes</taxon>
        <taxon>Mycobacteriales</taxon>
        <taxon>Nocardiaceae</taxon>
        <taxon>Rhodococcus</taxon>
    </lineage>
</organism>
<dbReference type="SMART" id="SM00422">
    <property type="entry name" value="HTH_MERR"/>
    <property type="match status" value="1"/>
</dbReference>
<keyword evidence="2" id="KW-0175">Coiled coil</keyword>
<dbReference type="InterPro" id="IPR036244">
    <property type="entry name" value="TipA-like_antibiotic-bd"/>
</dbReference>
<dbReference type="Proteomes" id="UP000593818">
    <property type="component" value="Chromosome"/>
</dbReference>
<reference evidence="4 5" key="1">
    <citation type="submission" date="2020-10" db="EMBL/GenBank/DDBJ databases">
        <title>Whole genome sequence of oil-degrading bacteria Rhodococcus pyridinivorans strain 5Ap.</title>
        <authorList>
            <person name="Akhremchuk A.E."/>
            <person name="Valentovich L.N."/>
            <person name="Charniauskaya M.I."/>
            <person name="Bukliarevich H.A."/>
            <person name="Titok M.A."/>
        </authorList>
    </citation>
    <scope>NUCLEOTIDE SEQUENCE [LARGE SCALE GENOMIC DNA]</scope>
    <source>
        <strain evidence="4 5">5Ap</strain>
    </source>
</reference>
<gene>
    <name evidence="4" type="ORF">INP59_00955</name>
</gene>
<dbReference type="EMBL" id="CP063450">
    <property type="protein sequence ID" value="QOV99043.1"/>
    <property type="molecule type" value="Genomic_DNA"/>
</dbReference>
<dbReference type="Pfam" id="PF07739">
    <property type="entry name" value="TipAS"/>
    <property type="match status" value="1"/>
</dbReference>
<dbReference type="InterPro" id="IPR012925">
    <property type="entry name" value="TipAS_dom"/>
</dbReference>
<dbReference type="SUPFAM" id="SSF46955">
    <property type="entry name" value="Putative DNA-binding domain"/>
    <property type="match status" value="1"/>
</dbReference>
<dbReference type="InterPro" id="IPR047057">
    <property type="entry name" value="MerR_fam"/>
</dbReference>
<sequence length="263" mass="29455">MHAGRSRKEGGGHVREWSIQQLARAAGVTSRTLRHYGDVGVLHPSRTGSNGMRFYDEDALVRLQRILLLRDLGLALPAIRGVLAGHDDTASALRTHLDLLEHERRQLDRRIAAVRTTLAKTERGEELVADEVFDGFDHTQYRDEVIERWGKDAYDSGDRWWRGMDDAARHDWMKQVEQLNHDWIAAARAGLDPAGPEAQDLARRHVAWLSSIPGTPGGGTAAGSPREYVLGLADMYVEDERFAANYGGREGAEFVRDALTYYV</sequence>
<feature type="coiled-coil region" evidence="2">
    <location>
        <begin position="90"/>
        <end position="117"/>
    </location>
</feature>